<proteinExistence type="inferred from homology"/>
<dbReference type="Proteomes" id="UP000002484">
    <property type="component" value="Chromosome"/>
</dbReference>
<organism evidence="5 6">
    <name type="scientific">Pseudofrankia inefficax (strain DSM 45817 / CECT 9037 / DDB 130130 / EuI1c)</name>
    <name type="common">Frankia inefficax</name>
    <dbReference type="NCBI Taxonomy" id="298654"/>
    <lineage>
        <taxon>Bacteria</taxon>
        <taxon>Bacillati</taxon>
        <taxon>Actinomycetota</taxon>
        <taxon>Actinomycetes</taxon>
        <taxon>Frankiales</taxon>
        <taxon>Frankiaceae</taxon>
        <taxon>Pseudofrankia</taxon>
    </lineage>
</organism>
<dbReference type="PROSITE" id="PS51257">
    <property type="entry name" value="PROKAR_LIPOPROTEIN"/>
    <property type="match status" value="1"/>
</dbReference>
<feature type="domain" description="Leucine-binding protein" evidence="4">
    <location>
        <begin position="44"/>
        <end position="390"/>
    </location>
</feature>
<dbReference type="Gene3D" id="3.40.50.2300">
    <property type="match status" value="2"/>
</dbReference>
<reference evidence="5 6" key="1">
    <citation type="submission" date="2010-10" db="EMBL/GenBank/DDBJ databases">
        <title>Complete sequence of Frankia sp. EuI1c.</title>
        <authorList>
            <consortium name="US DOE Joint Genome Institute"/>
            <person name="Lucas S."/>
            <person name="Copeland A."/>
            <person name="Lapidus A."/>
            <person name="Cheng J.-F."/>
            <person name="Bruce D."/>
            <person name="Goodwin L."/>
            <person name="Pitluck S."/>
            <person name="Chertkov O."/>
            <person name="Detter J.C."/>
            <person name="Han C."/>
            <person name="Tapia R."/>
            <person name="Land M."/>
            <person name="Hauser L."/>
            <person name="Jeffries C."/>
            <person name="Kyrpides N."/>
            <person name="Ivanova N."/>
            <person name="Mikhailova N."/>
            <person name="Beauchemin N."/>
            <person name="Sen A."/>
            <person name="Sur S.A."/>
            <person name="Gtari M."/>
            <person name="Wall L."/>
            <person name="Tisa L."/>
            <person name="Woyke T."/>
        </authorList>
    </citation>
    <scope>NUCLEOTIDE SEQUENCE [LARGE SCALE GENOMIC DNA]</scope>
    <source>
        <strain evidence="6">DSM 45817 / CECT 9037 / EuI1c</strain>
    </source>
</reference>
<dbReference type="KEGG" id="fri:FraEuI1c_4437"/>
<accession>E3IU94</accession>
<dbReference type="PANTHER" id="PTHR30483">
    <property type="entry name" value="LEUCINE-SPECIFIC-BINDING PROTEIN"/>
    <property type="match status" value="1"/>
</dbReference>
<dbReference type="RefSeq" id="WP_013425549.1">
    <property type="nucleotide sequence ID" value="NC_014666.1"/>
</dbReference>
<dbReference type="HOGENOM" id="CLU_054023_0_0_11"/>
<dbReference type="EMBL" id="CP002299">
    <property type="protein sequence ID" value="ADP82431.1"/>
    <property type="molecule type" value="Genomic_DNA"/>
</dbReference>
<evidence type="ECO:0000256" key="3">
    <source>
        <dbReference type="SAM" id="SignalP"/>
    </source>
</evidence>
<dbReference type="eggNOG" id="COG0683">
    <property type="taxonomic scope" value="Bacteria"/>
</dbReference>
<evidence type="ECO:0000313" key="6">
    <source>
        <dbReference type="Proteomes" id="UP000002484"/>
    </source>
</evidence>
<sequence precursor="true">MHDRRRSIGRAAVLTAAALALTAACGGSSKPSVNASTGQTARQTVKVGILTDMTGAASSVNKSSLDGMKAGIRYAGREGYDVKYVLGDTATSPTTALAVAQKFVTQDHVDAVLANSSLTFLASSYLTAHNVPVIGIAEDGPEWITAKNMFSIVGAMHTDKVAATQGEFFKKEGVTSLGVVGYAGFPASTNGAKALAISAEAAGVKVGYLNATLPLGTTDVGPVVLAMKNAGVDGFVGTVTSDTAFAIITGLRQQGVNLKAALLATGYGGDLLAAGPGAAAAAQNVYFIAPAEPVEMQTAATKQFVADLAATGMTGAPTFGMYNGYLTVGMLVEGLRGAGAKPTSASLIASLAKIHDFTGMGLYGTHKLDPNDRENIVNGVDNCIWVTQFRGSAFHPVDGATPICGATLAGKSVTS</sequence>
<keyword evidence="6" id="KW-1185">Reference proteome</keyword>
<comment type="similarity">
    <text evidence="1">Belongs to the leucine-binding protein family.</text>
</comment>
<dbReference type="AlphaFoldDB" id="E3IU94"/>
<dbReference type="InterPro" id="IPR051010">
    <property type="entry name" value="BCAA_transport"/>
</dbReference>
<protein>
    <recommendedName>
        <fullName evidence="4">Leucine-binding protein domain-containing protein</fullName>
    </recommendedName>
</protein>
<dbReference type="InterPro" id="IPR028082">
    <property type="entry name" value="Peripla_BP_I"/>
</dbReference>
<evidence type="ECO:0000256" key="1">
    <source>
        <dbReference type="ARBA" id="ARBA00010062"/>
    </source>
</evidence>
<dbReference type="InterPro" id="IPR028081">
    <property type="entry name" value="Leu-bd"/>
</dbReference>
<keyword evidence="2 3" id="KW-0732">Signal</keyword>
<dbReference type="STRING" id="298654.FraEuI1c_4437"/>
<gene>
    <name evidence="5" type="ordered locus">FraEuI1c_4437</name>
</gene>
<feature type="signal peptide" evidence="3">
    <location>
        <begin position="1"/>
        <end position="26"/>
    </location>
</feature>
<dbReference type="InParanoid" id="E3IU94"/>
<dbReference type="PANTHER" id="PTHR30483:SF6">
    <property type="entry name" value="PERIPLASMIC BINDING PROTEIN OF ABC TRANSPORTER FOR NATURAL AMINO ACIDS"/>
    <property type="match status" value="1"/>
</dbReference>
<evidence type="ECO:0000313" key="5">
    <source>
        <dbReference type="EMBL" id="ADP82431.1"/>
    </source>
</evidence>
<dbReference type="OrthoDB" id="4364076at2"/>
<name>E3IU94_PSEI1</name>
<evidence type="ECO:0000256" key="2">
    <source>
        <dbReference type="ARBA" id="ARBA00022729"/>
    </source>
</evidence>
<feature type="chain" id="PRO_5039067652" description="Leucine-binding protein domain-containing protein" evidence="3">
    <location>
        <begin position="27"/>
        <end position="415"/>
    </location>
</feature>
<evidence type="ECO:0000259" key="4">
    <source>
        <dbReference type="Pfam" id="PF13458"/>
    </source>
</evidence>
<dbReference type="SUPFAM" id="SSF53822">
    <property type="entry name" value="Periplasmic binding protein-like I"/>
    <property type="match status" value="1"/>
</dbReference>
<dbReference type="Pfam" id="PF13458">
    <property type="entry name" value="Peripla_BP_6"/>
    <property type="match status" value="1"/>
</dbReference>